<evidence type="ECO:0000313" key="1">
    <source>
        <dbReference type="EMBL" id="KAF5931556.1"/>
    </source>
</evidence>
<accession>A0A7J7FX46</accession>
<reference evidence="1 2" key="2">
    <citation type="submission" date="2020-07" db="EMBL/GenBank/DDBJ databases">
        <title>Genome assembly of wild tea tree DASZ reveals pedigree and selection history of tea varieties.</title>
        <authorList>
            <person name="Zhang W."/>
        </authorList>
    </citation>
    <scope>NUCLEOTIDE SEQUENCE [LARGE SCALE GENOMIC DNA]</scope>
    <source>
        <strain evidence="2">cv. G240</strain>
        <tissue evidence="1">Leaf</tissue>
    </source>
</reference>
<comment type="caution">
    <text evidence="1">The sequence shown here is derived from an EMBL/GenBank/DDBJ whole genome shotgun (WGS) entry which is preliminary data.</text>
</comment>
<dbReference type="Pfam" id="PF00560">
    <property type="entry name" value="LRR_1"/>
    <property type="match status" value="2"/>
</dbReference>
<evidence type="ECO:0008006" key="3">
    <source>
        <dbReference type="Google" id="ProtNLM"/>
    </source>
</evidence>
<dbReference type="Proteomes" id="UP000593564">
    <property type="component" value="Unassembled WGS sequence"/>
</dbReference>
<proteinExistence type="predicted"/>
<protein>
    <recommendedName>
        <fullName evidence="3">Reverse transcriptase domain-containing protein</fullName>
    </recommendedName>
</protein>
<keyword evidence="2" id="KW-1185">Reference proteome</keyword>
<dbReference type="SUPFAM" id="SSF52058">
    <property type="entry name" value="L domain-like"/>
    <property type="match status" value="1"/>
</dbReference>
<dbReference type="EMBL" id="JACBKZ010000014">
    <property type="protein sequence ID" value="KAF5931556.1"/>
    <property type="molecule type" value="Genomic_DNA"/>
</dbReference>
<dbReference type="InterPro" id="IPR001611">
    <property type="entry name" value="Leu-rich_rpt"/>
</dbReference>
<organism evidence="1 2">
    <name type="scientific">Camellia sinensis</name>
    <name type="common">Tea plant</name>
    <name type="synonym">Thea sinensis</name>
    <dbReference type="NCBI Taxonomy" id="4442"/>
    <lineage>
        <taxon>Eukaryota</taxon>
        <taxon>Viridiplantae</taxon>
        <taxon>Streptophyta</taxon>
        <taxon>Embryophyta</taxon>
        <taxon>Tracheophyta</taxon>
        <taxon>Spermatophyta</taxon>
        <taxon>Magnoliopsida</taxon>
        <taxon>eudicotyledons</taxon>
        <taxon>Gunneridae</taxon>
        <taxon>Pentapetalae</taxon>
        <taxon>asterids</taxon>
        <taxon>Ericales</taxon>
        <taxon>Theaceae</taxon>
        <taxon>Camellia</taxon>
    </lineage>
</organism>
<dbReference type="Gene3D" id="3.80.10.10">
    <property type="entry name" value="Ribonuclease Inhibitor"/>
    <property type="match status" value="1"/>
</dbReference>
<dbReference type="AlphaFoldDB" id="A0A7J7FX46"/>
<sequence length="468" mass="52769">MSTPTPSIGALSSLKALSVAQNNLNGSLPIQGLCKLKKLEELDLNHNLFEGILPPCLSNLRSLKFFDISLNQFTGNISPSLSGSLNSLEIKTFFLLNPKLGSVELVHLPGNKFTRLIPRALFNSSNLLTFDIRENRFSGSIPDSIGVVSNLRILLLRRNQLSEALGRLLARAVQEGLLKGFEVRVVPGVVEVSHLFYTDDALIFCDAEEEHIGHLRCVLLCFEVVSGLRVNLAKSKLIPKGEVAFDFGRYLGVVQRRLARWQRQYLSKGSRLVLIKSVLASVPTYFMPVHVIPVSAARRIEQLQRHFLWGGGGEGAHYHLLSWDQICLPKESGGLGFWRLVLFNLALLGKWLWRFVAEREWLWRRVVVAKFGMGKGEWCSRTVGLSHGCGVWKGIWLGREAFWRRVQLKIVVGDRVRFWRDRWCGDLSLEFRFPLIFAIAANCEVLVAAVKIEEGQSTVWNVQLCRTV</sequence>
<dbReference type="PANTHER" id="PTHR33116">
    <property type="entry name" value="REVERSE TRANSCRIPTASE ZINC-BINDING DOMAIN-CONTAINING PROTEIN-RELATED-RELATED"/>
    <property type="match status" value="1"/>
</dbReference>
<dbReference type="InterPro" id="IPR032675">
    <property type="entry name" value="LRR_dom_sf"/>
</dbReference>
<name>A0A7J7FX46_CAMSI</name>
<reference evidence="2" key="1">
    <citation type="journal article" date="2020" name="Nat. Commun.">
        <title>Genome assembly of wild tea tree DASZ reveals pedigree and selection history of tea varieties.</title>
        <authorList>
            <person name="Zhang W."/>
            <person name="Zhang Y."/>
            <person name="Qiu H."/>
            <person name="Guo Y."/>
            <person name="Wan H."/>
            <person name="Zhang X."/>
            <person name="Scossa F."/>
            <person name="Alseekh S."/>
            <person name="Zhang Q."/>
            <person name="Wang P."/>
            <person name="Xu L."/>
            <person name="Schmidt M.H."/>
            <person name="Jia X."/>
            <person name="Li D."/>
            <person name="Zhu A."/>
            <person name="Guo F."/>
            <person name="Chen W."/>
            <person name="Ni D."/>
            <person name="Usadel B."/>
            <person name="Fernie A.R."/>
            <person name="Wen W."/>
        </authorList>
    </citation>
    <scope>NUCLEOTIDE SEQUENCE [LARGE SCALE GENOMIC DNA]</scope>
    <source>
        <strain evidence="2">cv. G240</strain>
    </source>
</reference>
<dbReference type="PANTHER" id="PTHR33116:SF78">
    <property type="entry name" value="OS12G0587133 PROTEIN"/>
    <property type="match status" value="1"/>
</dbReference>
<gene>
    <name evidence="1" type="ORF">HYC85_027727</name>
</gene>
<evidence type="ECO:0000313" key="2">
    <source>
        <dbReference type="Proteomes" id="UP000593564"/>
    </source>
</evidence>